<dbReference type="RefSeq" id="WP_069478579.1">
    <property type="nucleotide sequence ID" value="NZ_CP017111.1"/>
</dbReference>
<dbReference type="Pfam" id="PF02666">
    <property type="entry name" value="PS_Dcarbxylase"/>
    <property type="match status" value="1"/>
</dbReference>
<keyword evidence="6" id="KW-0865">Zymogen</keyword>
<feature type="transmembrane region" description="Helical" evidence="11">
    <location>
        <begin position="20"/>
        <end position="49"/>
    </location>
</feature>
<keyword evidence="9" id="KW-1208">Phospholipid metabolism</keyword>
<gene>
    <name evidence="12" type="ORF">SHALO_2203</name>
</gene>
<name>A0A1D7TM31_9BACT</name>
<evidence type="ECO:0000256" key="10">
    <source>
        <dbReference type="ARBA" id="ARBA00023317"/>
    </source>
</evidence>
<dbReference type="KEGG" id="shal:SHALO_2203"/>
<evidence type="ECO:0000256" key="6">
    <source>
        <dbReference type="ARBA" id="ARBA00023145"/>
    </source>
</evidence>
<evidence type="ECO:0000256" key="4">
    <source>
        <dbReference type="ARBA" id="ARBA00023098"/>
    </source>
</evidence>
<keyword evidence="8 12" id="KW-0456">Lyase</keyword>
<dbReference type="GO" id="GO:0008654">
    <property type="term" value="P:phospholipid biosynthetic process"/>
    <property type="evidence" value="ECO:0007669"/>
    <property type="project" value="UniProtKB-KW"/>
</dbReference>
<keyword evidence="7" id="KW-0594">Phospholipid biosynthesis</keyword>
<dbReference type="PANTHER" id="PTHR35809">
    <property type="entry name" value="ARCHAETIDYLSERINE DECARBOXYLASE PROENZYME-RELATED"/>
    <property type="match status" value="1"/>
</dbReference>
<evidence type="ECO:0000256" key="8">
    <source>
        <dbReference type="ARBA" id="ARBA00023239"/>
    </source>
</evidence>
<evidence type="ECO:0000256" key="7">
    <source>
        <dbReference type="ARBA" id="ARBA00023209"/>
    </source>
</evidence>
<dbReference type="PANTHER" id="PTHR35809:SF1">
    <property type="entry name" value="ARCHAETIDYLSERINE DECARBOXYLASE PROENZYME-RELATED"/>
    <property type="match status" value="1"/>
</dbReference>
<proteinExistence type="predicted"/>
<dbReference type="AlphaFoldDB" id="A0A1D7TM31"/>
<dbReference type="InterPro" id="IPR003817">
    <property type="entry name" value="PS_Dcarbxylase"/>
</dbReference>
<dbReference type="EMBL" id="CP017111">
    <property type="protein sequence ID" value="AOO65964.1"/>
    <property type="molecule type" value="Genomic_DNA"/>
</dbReference>
<protein>
    <submittedName>
        <fullName evidence="12">Phosphatidylserine decarboxylase proenzyme</fullName>
        <ecNumber evidence="12">4.1.1.65</ecNumber>
    </submittedName>
</protein>
<keyword evidence="13" id="KW-1185">Reference proteome</keyword>
<evidence type="ECO:0000256" key="11">
    <source>
        <dbReference type="SAM" id="Phobius"/>
    </source>
</evidence>
<keyword evidence="2" id="KW-0444">Lipid biosynthesis</keyword>
<organism evidence="12 13">
    <name type="scientific">Sulfurospirillum halorespirans DSM 13726</name>
    <dbReference type="NCBI Taxonomy" id="1193502"/>
    <lineage>
        <taxon>Bacteria</taxon>
        <taxon>Pseudomonadati</taxon>
        <taxon>Campylobacterota</taxon>
        <taxon>Epsilonproteobacteria</taxon>
        <taxon>Campylobacterales</taxon>
        <taxon>Sulfurospirillaceae</taxon>
        <taxon>Sulfurospirillum</taxon>
    </lineage>
</organism>
<keyword evidence="11" id="KW-0812">Transmembrane</keyword>
<sequence>MRNGSFTSTHIIAKEGWNQVVLAFMVFLLFYALSFLSWVFFLIFAGTLYSYRNPERIAEEDDERCLIAPLDGKVTDISKISLSDGSEALRLVIRKSFWDVGVLRAPLGMEILEIKKRFGLFMPSTSPLFALMAERKGLTCKSAFAPIKMIVSAGLWSQKITLFSKIGAFKAGERLGFLRDGEVALLLPLDTRIKVSLSDEVKAGSSVLGYLAYKDTDDRK</sequence>
<keyword evidence="3" id="KW-0210">Decarboxylase</keyword>
<keyword evidence="5 11" id="KW-0472">Membrane</keyword>
<reference evidence="13" key="1">
    <citation type="submission" date="2016-08" db="EMBL/GenBank/DDBJ databases">
        <title>Complete genome sequence of the organohalide-respiring Epsilonproteobacterium Sulfurospirillum halorespirans.</title>
        <authorList>
            <person name="Goris T."/>
            <person name="Zimmermann J."/>
            <person name="Schenz B."/>
            <person name="Lemos M."/>
            <person name="Hackermueller J."/>
            <person name="Diekert G."/>
        </authorList>
    </citation>
    <scope>NUCLEOTIDE SEQUENCE [LARGE SCALE GENOMIC DNA]</scope>
    <source>
        <strain>DSM 13726</strain>
        <strain evidence="13">PCE-M2</strain>
    </source>
</reference>
<dbReference type="STRING" id="1193502.SHALO_2203"/>
<keyword evidence="11" id="KW-1133">Transmembrane helix</keyword>
<evidence type="ECO:0000313" key="13">
    <source>
        <dbReference type="Proteomes" id="UP000094609"/>
    </source>
</evidence>
<dbReference type="PATRIC" id="fig|1193502.14.peg.2231"/>
<evidence type="ECO:0000256" key="1">
    <source>
        <dbReference type="ARBA" id="ARBA00022475"/>
    </source>
</evidence>
<evidence type="ECO:0000256" key="3">
    <source>
        <dbReference type="ARBA" id="ARBA00022793"/>
    </source>
</evidence>
<evidence type="ECO:0000256" key="9">
    <source>
        <dbReference type="ARBA" id="ARBA00023264"/>
    </source>
</evidence>
<evidence type="ECO:0000256" key="5">
    <source>
        <dbReference type="ARBA" id="ARBA00023136"/>
    </source>
</evidence>
<evidence type="ECO:0000256" key="2">
    <source>
        <dbReference type="ARBA" id="ARBA00022516"/>
    </source>
</evidence>
<keyword evidence="10" id="KW-0670">Pyruvate</keyword>
<accession>A0A1D7TM31</accession>
<dbReference type="InterPro" id="IPR033175">
    <property type="entry name" value="PSD-A"/>
</dbReference>
<keyword evidence="1" id="KW-1003">Cell membrane</keyword>
<dbReference type="GO" id="GO:0004609">
    <property type="term" value="F:phosphatidylserine decarboxylase activity"/>
    <property type="evidence" value="ECO:0007669"/>
    <property type="project" value="UniProtKB-EC"/>
</dbReference>
<dbReference type="Proteomes" id="UP000094609">
    <property type="component" value="Chromosome"/>
</dbReference>
<evidence type="ECO:0000313" key="12">
    <source>
        <dbReference type="EMBL" id="AOO65964.1"/>
    </source>
</evidence>
<dbReference type="EC" id="4.1.1.65" evidence="12"/>
<keyword evidence="4" id="KW-0443">Lipid metabolism</keyword>